<evidence type="ECO:0000256" key="1">
    <source>
        <dbReference type="ARBA" id="ARBA00004067"/>
    </source>
</evidence>
<evidence type="ECO:0000256" key="7">
    <source>
        <dbReference type="ARBA" id="ARBA00022842"/>
    </source>
</evidence>
<dbReference type="PANTHER" id="PTHR23389:SF9">
    <property type="entry name" value="DNA LIGASE"/>
    <property type="match status" value="1"/>
</dbReference>
<dbReference type="SUPFAM" id="SSF50249">
    <property type="entry name" value="Nucleic acid-binding proteins"/>
    <property type="match status" value="1"/>
</dbReference>
<dbReference type="PIRSF" id="PIRSF001604">
    <property type="entry name" value="LigA"/>
    <property type="match status" value="1"/>
</dbReference>
<feature type="binding site" evidence="12">
    <location>
        <position position="457"/>
    </location>
    <ligand>
        <name>Zn(2+)</name>
        <dbReference type="ChEBI" id="CHEBI:29105"/>
    </ligand>
</feature>
<evidence type="ECO:0000256" key="8">
    <source>
        <dbReference type="ARBA" id="ARBA00023027"/>
    </source>
</evidence>
<keyword evidence="6 12" id="KW-0862">Zinc</keyword>
<feature type="binding site" evidence="12">
    <location>
        <position position="328"/>
    </location>
    <ligand>
        <name>NAD(+)</name>
        <dbReference type="ChEBI" id="CHEBI:57540"/>
    </ligand>
</feature>
<dbReference type="Pfam" id="PF00533">
    <property type="entry name" value="BRCT"/>
    <property type="match status" value="1"/>
</dbReference>
<keyword evidence="17" id="KW-1185">Reference proteome</keyword>
<dbReference type="HAMAP" id="MF_01588">
    <property type="entry name" value="DNA_ligase_A"/>
    <property type="match status" value="1"/>
</dbReference>
<dbReference type="NCBIfam" id="NF005932">
    <property type="entry name" value="PRK07956.1"/>
    <property type="match status" value="1"/>
</dbReference>
<dbReference type="Gene3D" id="1.10.287.610">
    <property type="entry name" value="Helix hairpin bin"/>
    <property type="match status" value="1"/>
</dbReference>
<dbReference type="GO" id="GO:0046872">
    <property type="term" value="F:metal ion binding"/>
    <property type="evidence" value="ECO:0007669"/>
    <property type="project" value="UniProtKB-KW"/>
</dbReference>
<dbReference type="FunFam" id="3.30.470.30:FF:000001">
    <property type="entry name" value="DNA ligase"/>
    <property type="match status" value="1"/>
</dbReference>
<dbReference type="Gene3D" id="3.30.470.30">
    <property type="entry name" value="DNA ligase/mRNA capping enzyme"/>
    <property type="match status" value="1"/>
</dbReference>
<dbReference type="Pfam" id="PF01653">
    <property type="entry name" value="DNA_ligase_aden"/>
    <property type="match status" value="1"/>
</dbReference>
<feature type="domain" description="BRCT" evidence="15">
    <location>
        <begin position="676"/>
        <end position="754"/>
    </location>
</feature>
<keyword evidence="9 12" id="KW-0234">DNA repair</keyword>
<dbReference type="CDD" id="cd17748">
    <property type="entry name" value="BRCT_DNA_ligase_like"/>
    <property type="match status" value="1"/>
</dbReference>
<dbReference type="InterPro" id="IPR010994">
    <property type="entry name" value="RuvA_2-like"/>
</dbReference>
<gene>
    <name evidence="12 16" type="primary">ligA</name>
    <name evidence="16" type="ORF">ANTHELSMS3_03298</name>
</gene>
<proteinExistence type="inferred from homology"/>
<dbReference type="GO" id="GO:0006260">
    <property type="term" value="P:DNA replication"/>
    <property type="evidence" value="ECO:0007669"/>
    <property type="project" value="UniProtKB-KW"/>
</dbReference>
<comment type="catalytic activity">
    <reaction evidence="11 12 13">
        <text>NAD(+) + (deoxyribonucleotide)n-3'-hydroxyl + 5'-phospho-(deoxyribonucleotide)m = (deoxyribonucleotide)n+m + AMP + beta-nicotinamide D-nucleotide.</text>
        <dbReference type="EC" id="6.5.1.2"/>
    </reaction>
</comment>
<keyword evidence="4 12" id="KW-0479">Metal-binding</keyword>
<protein>
    <recommendedName>
        <fullName evidence="12 13">DNA ligase</fullName>
        <ecNumber evidence="12 13">6.5.1.2</ecNumber>
    </recommendedName>
    <alternativeName>
        <fullName evidence="12">Polydeoxyribonucleotide synthase [NAD(+)]</fullName>
    </alternativeName>
</protein>
<dbReference type="Gene3D" id="6.20.10.30">
    <property type="match status" value="1"/>
</dbReference>
<dbReference type="NCBIfam" id="TIGR00575">
    <property type="entry name" value="dnlj"/>
    <property type="match status" value="1"/>
</dbReference>
<dbReference type="Pfam" id="PF03120">
    <property type="entry name" value="OB_DNA_ligase"/>
    <property type="match status" value="1"/>
</dbReference>
<evidence type="ECO:0000256" key="5">
    <source>
        <dbReference type="ARBA" id="ARBA00022763"/>
    </source>
</evidence>
<evidence type="ECO:0000313" key="16">
    <source>
        <dbReference type="EMBL" id="ASP21934.1"/>
    </source>
</evidence>
<evidence type="ECO:0000256" key="3">
    <source>
        <dbReference type="ARBA" id="ARBA00022705"/>
    </source>
</evidence>
<dbReference type="CDD" id="cd00114">
    <property type="entry name" value="LIGANc"/>
    <property type="match status" value="1"/>
</dbReference>
<dbReference type="InterPro" id="IPR001679">
    <property type="entry name" value="DNA_ligase"/>
</dbReference>
<feature type="binding site" evidence="12">
    <location>
        <position position="153"/>
    </location>
    <ligand>
        <name>NAD(+)</name>
        <dbReference type="ChEBI" id="CHEBI:57540"/>
    </ligand>
</feature>
<feature type="binding site" evidence="12">
    <location>
        <position position="304"/>
    </location>
    <ligand>
        <name>NAD(+)</name>
        <dbReference type="ChEBI" id="CHEBI:57540"/>
    </ligand>
</feature>
<feature type="binding site" evidence="12">
    <location>
        <position position="188"/>
    </location>
    <ligand>
        <name>NAD(+)</name>
        <dbReference type="ChEBI" id="CHEBI:57540"/>
    </ligand>
</feature>
<feature type="binding site" evidence="12">
    <location>
        <position position="433"/>
    </location>
    <ligand>
        <name>Zn(2+)</name>
        <dbReference type="ChEBI" id="CHEBI:29105"/>
    </ligand>
</feature>
<dbReference type="PANTHER" id="PTHR23389">
    <property type="entry name" value="CHROMOSOME TRANSMISSION FIDELITY FACTOR 18"/>
    <property type="match status" value="1"/>
</dbReference>
<evidence type="ECO:0000256" key="12">
    <source>
        <dbReference type="HAMAP-Rule" id="MF_01588"/>
    </source>
</evidence>
<dbReference type="RefSeq" id="WP_094035780.1">
    <property type="nucleotide sequence ID" value="NZ_CP022540.1"/>
</dbReference>
<evidence type="ECO:0000256" key="4">
    <source>
        <dbReference type="ARBA" id="ARBA00022723"/>
    </source>
</evidence>
<keyword evidence="7 12" id="KW-0460">Magnesium</keyword>
<dbReference type="InterPro" id="IPR004150">
    <property type="entry name" value="NAD_DNA_ligase_OB"/>
</dbReference>
<dbReference type="InterPro" id="IPR041663">
    <property type="entry name" value="DisA/LigA_HHH"/>
</dbReference>
<dbReference type="Gene3D" id="2.40.50.140">
    <property type="entry name" value="Nucleic acid-binding proteins"/>
    <property type="match status" value="1"/>
</dbReference>
<evidence type="ECO:0000256" key="11">
    <source>
        <dbReference type="ARBA" id="ARBA00034005"/>
    </source>
</evidence>
<dbReference type="SUPFAM" id="SSF52113">
    <property type="entry name" value="BRCT domain"/>
    <property type="match status" value="1"/>
</dbReference>
<dbReference type="GO" id="GO:0005829">
    <property type="term" value="C:cytosol"/>
    <property type="evidence" value="ECO:0007669"/>
    <property type="project" value="TreeGrafter"/>
</dbReference>
<dbReference type="SUPFAM" id="SSF47781">
    <property type="entry name" value="RuvA domain 2-like"/>
    <property type="match status" value="1"/>
</dbReference>
<dbReference type="SUPFAM" id="SSF56091">
    <property type="entry name" value="DNA ligase/mRNA capping enzyme, catalytic domain"/>
    <property type="match status" value="1"/>
</dbReference>
<keyword evidence="3 12" id="KW-0235">DNA replication</keyword>
<keyword evidence="10 12" id="KW-0464">Manganese</keyword>
<dbReference type="InterPro" id="IPR013839">
    <property type="entry name" value="DNAligase_adenylation"/>
</dbReference>
<feature type="binding site" evidence="12">
    <location>
        <position position="130"/>
    </location>
    <ligand>
        <name>NAD(+)</name>
        <dbReference type="ChEBI" id="CHEBI:57540"/>
    </ligand>
</feature>
<dbReference type="Gene3D" id="3.40.50.10190">
    <property type="entry name" value="BRCT domain"/>
    <property type="match status" value="1"/>
</dbReference>
<evidence type="ECO:0000256" key="13">
    <source>
        <dbReference type="RuleBase" id="RU000618"/>
    </source>
</evidence>
<dbReference type="GO" id="GO:0003911">
    <property type="term" value="F:DNA ligase (NAD+) activity"/>
    <property type="evidence" value="ECO:0007669"/>
    <property type="project" value="UniProtKB-UniRule"/>
</dbReference>
<evidence type="ECO:0000259" key="15">
    <source>
        <dbReference type="PROSITE" id="PS50172"/>
    </source>
</evidence>
<reference evidence="16 17" key="1">
    <citation type="submission" date="2017-07" db="EMBL/GenBank/DDBJ databases">
        <title>Genome Sequence of Antarctobacter heliothermus Strain SMS3 Isolated from a culture of the Diatom Skeletonema marinoi.</title>
        <authorList>
            <person name="Topel M."/>
            <person name="Pinder M.I.M."/>
            <person name="Johansson O.N."/>
            <person name="Kourtchenko O."/>
            <person name="Godhe A."/>
            <person name="Clarke A.K."/>
        </authorList>
    </citation>
    <scope>NUCLEOTIDE SEQUENCE [LARGE SCALE GENOMIC DNA]</scope>
    <source>
        <strain evidence="16 17">SMS3</strain>
    </source>
</reference>
<comment type="cofactor">
    <cofactor evidence="12">
        <name>Mg(2+)</name>
        <dbReference type="ChEBI" id="CHEBI:18420"/>
    </cofactor>
    <cofactor evidence="12">
        <name>Mn(2+)</name>
        <dbReference type="ChEBI" id="CHEBI:29035"/>
    </cofactor>
</comment>
<comment type="similarity">
    <text evidence="12">Belongs to the NAD-dependent DNA ligase family. LigA subfamily.</text>
</comment>
<dbReference type="InterPro" id="IPR012340">
    <property type="entry name" value="NA-bd_OB-fold"/>
</dbReference>
<dbReference type="KEGG" id="aht:ANTHELSMS3_03298"/>
<feature type="binding site" evidence="12">
    <location>
        <position position="436"/>
    </location>
    <ligand>
        <name>Zn(2+)</name>
        <dbReference type="ChEBI" id="CHEBI:29105"/>
    </ligand>
</feature>
<dbReference type="Gene3D" id="1.10.150.20">
    <property type="entry name" value="5' to 3' exonuclease, C-terminal subdomain"/>
    <property type="match status" value="2"/>
</dbReference>
<feature type="binding site" evidence="12">
    <location>
        <begin position="47"/>
        <end position="51"/>
    </location>
    <ligand>
        <name>NAD(+)</name>
        <dbReference type="ChEBI" id="CHEBI:57540"/>
    </ligand>
</feature>
<comment type="caution">
    <text evidence="12">Lacks conserved residue(s) required for the propagation of feature annotation.</text>
</comment>
<evidence type="ECO:0000256" key="9">
    <source>
        <dbReference type="ARBA" id="ARBA00023204"/>
    </source>
</evidence>
<dbReference type="EC" id="6.5.1.2" evidence="12 13"/>
<evidence type="ECO:0000256" key="14">
    <source>
        <dbReference type="SAM" id="MobiDB-lite"/>
    </source>
</evidence>
<evidence type="ECO:0000256" key="6">
    <source>
        <dbReference type="ARBA" id="ARBA00022833"/>
    </source>
</evidence>
<dbReference type="Pfam" id="PF12826">
    <property type="entry name" value="HHH_2"/>
    <property type="match status" value="1"/>
</dbReference>
<dbReference type="SMART" id="SM00532">
    <property type="entry name" value="LIGANc"/>
    <property type="match status" value="1"/>
</dbReference>
<dbReference type="InterPro" id="IPR018239">
    <property type="entry name" value="DNA_ligase_AS"/>
</dbReference>
<dbReference type="AlphaFoldDB" id="A0A222E6V1"/>
<dbReference type="InterPro" id="IPR013840">
    <property type="entry name" value="DNAligase_N"/>
</dbReference>
<dbReference type="InterPro" id="IPR033136">
    <property type="entry name" value="DNA_ligase_CS"/>
</dbReference>
<dbReference type="Proteomes" id="UP000203589">
    <property type="component" value="Chromosome"/>
</dbReference>
<dbReference type="PROSITE" id="PS01056">
    <property type="entry name" value="DNA_LIGASE_N2"/>
    <property type="match status" value="1"/>
</dbReference>
<dbReference type="InterPro" id="IPR036420">
    <property type="entry name" value="BRCT_dom_sf"/>
</dbReference>
<comment type="function">
    <text evidence="1 12">DNA ligase that catalyzes the formation of phosphodiester linkages between 5'-phosphoryl and 3'-hydroxyl groups in double-stranded DNA using NAD as a coenzyme and as the energy source for the reaction. It is essential for DNA replication and repair of damaged DNA.</text>
</comment>
<dbReference type="GO" id="GO:0006281">
    <property type="term" value="P:DNA repair"/>
    <property type="evidence" value="ECO:0007669"/>
    <property type="project" value="UniProtKB-KW"/>
</dbReference>
<dbReference type="PROSITE" id="PS50172">
    <property type="entry name" value="BRCT"/>
    <property type="match status" value="1"/>
</dbReference>
<feature type="binding site" evidence="12">
    <location>
        <begin position="96"/>
        <end position="97"/>
    </location>
    <ligand>
        <name>NAD(+)</name>
        <dbReference type="ChEBI" id="CHEBI:57540"/>
    </ligand>
</feature>
<name>A0A222E6V1_9RHOB</name>
<evidence type="ECO:0000256" key="10">
    <source>
        <dbReference type="ARBA" id="ARBA00023211"/>
    </source>
</evidence>
<keyword evidence="2 12" id="KW-0436">Ligase</keyword>
<accession>A0A222E6V1</accession>
<dbReference type="PROSITE" id="PS01055">
    <property type="entry name" value="DNA_LIGASE_N1"/>
    <property type="match status" value="1"/>
</dbReference>
<dbReference type="EMBL" id="CP022540">
    <property type="protein sequence ID" value="ASP21934.1"/>
    <property type="molecule type" value="Genomic_DNA"/>
</dbReference>
<dbReference type="InterPro" id="IPR001357">
    <property type="entry name" value="BRCT_dom"/>
</dbReference>
<dbReference type="Pfam" id="PF03119">
    <property type="entry name" value="DNA_ligase_ZBD"/>
    <property type="match status" value="1"/>
</dbReference>
<organism evidence="16 17">
    <name type="scientific">Antarctobacter heliothermus</name>
    <dbReference type="NCBI Taxonomy" id="74033"/>
    <lineage>
        <taxon>Bacteria</taxon>
        <taxon>Pseudomonadati</taxon>
        <taxon>Pseudomonadota</taxon>
        <taxon>Alphaproteobacteria</taxon>
        <taxon>Rhodobacterales</taxon>
        <taxon>Roseobacteraceae</taxon>
        <taxon>Antarctobacter</taxon>
    </lineage>
</organism>
<dbReference type="SMART" id="SM00292">
    <property type="entry name" value="BRCT"/>
    <property type="match status" value="1"/>
</dbReference>
<keyword evidence="5 12" id="KW-0227">DNA damage</keyword>
<evidence type="ECO:0000313" key="17">
    <source>
        <dbReference type="Proteomes" id="UP000203589"/>
    </source>
</evidence>
<evidence type="ECO:0000256" key="2">
    <source>
        <dbReference type="ARBA" id="ARBA00022598"/>
    </source>
</evidence>
<sequence length="754" mass="81604">MGKTPFYETEVAELTEAEAQAELASLSRVLAEANEAYHAEDTPEISDAEYDRLRRRNGAIEARFPSLKRDDSPTEQVGATPAEGFSKVRHSVRMLSLSNAFEDGDIADFDLSIRRYLGLGEGARLAYTAEPKIDGLSLALRYEKGALIQAATRGDGSVGENVTANARTIDDIPQVLTGAPDVLEVRGEVYMSHADFEALNQRQTERGGKSFANPRNAAAGSLRQLDAEITRSRPLKFFAYSWGELSAPLAETQIGAIERLAQLGFQTNPLTQLCDGPEDMLVHYARIEEQRATLGYDIDGVVYKVNELDLQGRLGFRSTTPRWAIAHKFPAELAWTRLEAIDIQVGRTGALSPVARLTPVTVGGVVVSNATLHNEDYIAGRDSQGRVIRGGKDIRVGDWVQVYRAGDVIPKVADVDLTKRPEGAQPFAFPTTCPECGSDAIREEGDAIRRCTGGLICPAQAVEKLKHFVSRGAFDIEGLGAKQIEMFHGDDSLAIHEPADIFTLEDRDSHTLARLKNRDGWGDKSASNLFAAIQTRRHIALERLIFALGIRHVGEAAARDLALHFGSWEALANTVDAARAAILAHRAADEAERAERATAAEESRRARIKETRDAVVADMDVPQAAMDNWADLTGIDGIGSVLVQSLSDALANPQERASIDRLVAHLEIQPPERPASEGSPVAGKTVVFTGSLERMTRAEAKARAESLGAKVSGSVSKKTDIVVAGPGAGSKEQKARDLGLTVLDEDGWLELIGA</sequence>
<keyword evidence="8 12" id="KW-0520">NAD</keyword>
<dbReference type="InterPro" id="IPR004149">
    <property type="entry name" value="Znf_DNAligase_C4"/>
</dbReference>
<dbReference type="OrthoDB" id="9759736at2"/>
<feature type="active site" description="N6-AMP-lysine intermediate" evidence="12">
    <location>
        <position position="132"/>
    </location>
</feature>
<feature type="region of interest" description="Disordered" evidence="14">
    <location>
        <begin position="64"/>
        <end position="83"/>
    </location>
</feature>